<keyword evidence="2" id="KW-1185">Reference proteome</keyword>
<comment type="caution">
    <text evidence="1">The sequence shown here is derived from an EMBL/GenBank/DDBJ whole genome shotgun (WGS) entry which is preliminary data.</text>
</comment>
<sequence>MSAANKRQIPLQTPLATPLRDFRRLLATELRNEVAEASHTLKSITTTMSADWVAKATPVVAKIRMQRDQLLSKETVYSEQLEWNTAAGRFTSECIEEALVEGEQLEDQVRQKQESLVAMVNSTLQSMEDVVGENTVIAVVQKRYQLNAPTKTGQSTIPPPQTTRDLVPLPSAPSSFKHLQSHITSIASLLLDGSNRGNHSRFGHQCSNLLCRVIHRATSVRSSN</sequence>
<dbReference type="EMBL" id="JAAMPI010000051">
    <property type="protein sequence ID" value="KAF4636739.1"/>
    <property type="molecule type" value="Genomic_DNA"/>
</dbReference>
<name>A0A8H4RVG4_9HELO</name>
<evidence type="ECO:0000313" key="2">
    <source>
        <dbReference type="Proteomes" id="UP000566819"/>
    </source>
</evidence>
<protein>
    <submittedName>
        <fullName evidence="1">Uncharacterized protein</fullName>
    </submittedName>
</protein>
<evidence type="ECO:0000313" key="1">
    <source>
        <dbReference type="EMBL" id="KAF4636739.1"/>
    </source>
</evidence>
<reference evidence="1 2" key="1">
    <citation type="submission" date="2020-03" db="EMBL/GenBank/DDBJ databases">
        <title>Draft Genome Sequence of Cudoniella acicularis.</title>
        <authorList>
            <person name="Buettner E."/>
            <person name="Kellner H."/>
        </authorList>
    </citation>
    <scope>NUCLEOTIDE SEQUENCE [LARGE SCALE GENOMIC DNA]</scope>
    <source>
        <strain evidence="1 2">DSM 108380</strain>
    </source>
</reference>
<accession>A0A8H4RVG4</accession>
<dbReference type="Proteomes" id="UP000566819">
    <property type="component" value="Unassembled WGS sequence"/>
</dbReference>
<gene>
    <name evidence="1" type="ORF">G7Y89_g1339</name>
</gene>
<organism evidence="1 2">
    <name type="scientific">Cudoniella acicularis</name>
    <dbReference type="NCBI Taxonomy" id="354080"/>
    <lineage>
        <taxon>Eukaryota</taxon>
        <taxon>Fungi</taxon>
        <taxon>Dikarya</taxon>
        <taxon>Ascomycota</taxon>
        <taxon>Pezizomycotina</taxon>
        <taxon>Leotiomycetes</taxon>
        <taxon>Helotiales</taxon>
        <taxon>Tricladiaceae</taxon>
        <taxon>Cudoniella</taxon>
    </lineage>
</organism>
<proteinExistence type="predicted"/>
<dbReference type="AlphaFoldDB" id="A0A8H4RVG4"/>